<evidence type="ECO:0000313" key="4">
    <source>
        <dbReference type="Proteomes" id="UP001499989"/>
    </source>
</evidence>
<feature type="transmembrane region" description="Helical" evidence="2">
    <location>
        <begin position="29"/>
        <end position="46"/>
    </location>
</feature>
<dbReference type="EMBL" id="BAAASK010000051">
    <property type="protein sequence ID" value="GAA2704715.1"/>
    <property type="molecule type" value="Genomic_DNA"/>
</dbReference>
<keyword evidence="4" id="KW-1185">Reference proteome</keyword>
<name>A0ABN3TKQ4_9ACTN</name>
<feature type="region of interest" description="Disordered" evidence="1">
    <location>
        <begin position="52"/>
        <end position="87"/>
    </location>
</feature>
<proteinExistence type="predicted"/>
<keyword evidence="2" id="KW-0472">Membrane</keyword>
<organism evidence="3 4">
    <name type="scientific">Streptomyces violaceolatus</name>
    <dbReference type="NCBI Taxonomy" id="67378"/>
    <lineage>
        <taxon>Bacteria</taxon>
        <taxon>Bacillati</taxon>
        <taxon>Actinomycetota</taxon>
        <taxon>Actinomycetes</taxon>
        <taxon>Kitasatosporales</taxon>
        <taxon>Streptomycetaceae</taxon>
        <taxon>Streptomyces</taxon>
        <taxon>Streptomyces violaceoruber group</taxon>
    </lineage>
</organism>
<sequence>MILLPFIVALALAGVGVYAAYRNPALGTAILVGVGILGVLYGVLVTDPTTFPAQQAPPSSTAPAEWPTEAHAEQQGTAPTPSVDPGP</sequence>
<protein>
    <submittedName>
        <fullName evidence="3">Uncharacterized protein</fullName>
    </submittedName>
</protein>
<evidence type="ECO:0000256" key="1">
    <source>
        <dbReference type="SAM" id="MobiDB-lite"/>
    </source>
</evidence>
<evidence type="ECO:0000313" key="3">
    <source>
        <dbReference type="EMBL" id="GAA2704715.1"/>
    </source>
</evidence>
<reference evidence="3 4" key="1">
    <citation type="journal article" date="2019" name="Int. J. Syst. Evol. Microbiol.">
        <title>The Global Catalogue of Microorganisms (GCM) 10K type strain sequencing project: providing services to taxonomists for standard genome sequencing and annotation.</title>
        <authorList>
            <consortium name="The Broad Institute Genomics Platform"/>
            <consortium name="The Broad Institute Genome Sequencing Center for Infectious Disease"/>
            <person name="Wu L."/>
            <person name="Ma J."/>
        </authorList>
    </citation>
    <scope>NUCLEOTIDE SEQUENCE [LARGE SCALE GENOMIC DNA]</scope>
    <source>
        <strain evidence="3 4">JCM 4531</strain>
    </source>
</reference>
<comment type="caution">
    <text evidence="3">The sequence shown here is derived from an EMBL/GenBank/DDBJ whole genome shotgun (WGS) entry which is preliminary data.</text>
</comment>
<keyword evidence="2" id="KW-1133">Transmembrane helix</keyword>
<dbReference type="RefSeq" id="WP_344572507.1">
    <property type="nucleotide sequence ID" value="NZ_BAAASK010000051.1"/>
</dbReference>
<feature type="compositionally biased region" description="Low complexity" evidence="1">
    <location>
        <begin position="52"/>
        <end position="64"/>
    </location>
</feature>
<keyword evidence="2" id="KW-0812">Transmembrane</keyword>
<accession>A0ABN3TKQ4</accession>
<dbReference type="Proteomes" id="UP001499989">
    <property type="component" value="Unassembled WGS sequence"/>
</dbReference>
<evidence type="ECO:0000256" key="2">
    <source>
        <dbReference type="SAM" id="Phobius"/>
    </source>
</evidence>
<gene>
    <name evidence="3" type="ORF">GCM10010310_78940</name>
</gene>